<evidence type="ECO:0000256" key="8">
    <source>
        <dbReference type="PIRNR" id="PIRNR006113"/>
    </source>
</evidence>
<dbReference type="GO" id="GO:0070497">
    <property type="term" value="F:6-carboxytetrahydropterin synthase activity"/>
    <property type="evidence" value="ECO:0007669"/>
    <property type="project" value="UniProtKB-EC"/>
</dbReference>
<dbReference type="Pfam" id="PF01242">
    <property type="entry name" value="PTPS"/>
    <property type="match status" value="1"/>
</dbReference>
<dbReference type="SUPFAM" id="SSF55620">
    <property type="entry name" value="Tetrahydrobiopterin biosynthesis enzymes-like"/>
    <property type="match status" value="1"/>
</dbReference>
<dbReference type="PANTHER" id="PTHR12589">
    <property type="entry name" value="PYRUVOYL TETRAHYDROBIOPTERIN SYNTHASE"/>
    <property type="match status" value="1"/>
</dbReference>
<evidence type="ECO:0000256" key="4">
    <source>
        <dbReference type="ARBA" id="ARBA00022723"/>
    </source>
</evidence>
<dbReference type="GO" id="GO:0008616">
    <property type="term" value="P:tRNA queuosine(34) biosynthetic process"/>
    <property type="evidence" value="ECO:0007669"/>
    <property type="project" value="UniProtKB-KW"/>
</dbReference>
<name>A0A8A0RMT4_9FIRM</name>
<dbReference type="InterPro" id="IPR007115">
    <property type="entry name" value="6-PTP_synth/QueD"/>
</dbReference>
<evidence type="ECO:0000256" key="9">
    <source>
        <dbReference type="PIRSR" id="PIRSR006113-1"/>
    </source>
</evidence>
<dbReference type="AlphaFoldDB" id="A0A8A0RMT4"/>
<keyword evidence="5 8" id="KW-0862">Zinc</keyword>
<accession>A0A8A0RMT4</accession>
<dbReference type="InterPro" id="IPR038418">
    <property type="entry name" value="6-PTP_synth/QueD_sf"/>
</dbReference>
<feature type="active site" description="Proton acceptor" evidence="9">
    <location>
        <position position="27"/>
    </location>
</feature>
<comment type="catalytic activity">
    <reaction evidence="7 8">
        <text>7,8-dihydroneopterin 3'-triphosphate + H2O = 6-carboxy-5,6,7,8-tetrahydropterin + triphosphate + acetaldehyde + 2 H(+)</text>
        <dbReference type="Rhea" id="RHEA:27966"/>
        <dbReference type="ChEBI" id="CHEBI:15343"/>
        <dbReference type="ChEBI" id="CHEBI:15377"/>
        <dbReference type="ChEBI" id="CHEBI:15378"/>
        <dbReference type="ChEBI" id="CHEBI:18036"/>
        <dbReference type="ChEBI" id="CHEBI:58462"/>
        <dbReference type="ChEBI" id="CHEBI:61032"/>
        <dbReference type="EC" id="4.1.2.50"/>
    </reaction>
</comment>
<dbReference type="Gene3D" id="3.30.479.10">
    <property type="entry name" value="6-pyruvoyl tetrahydropterin synthase/QueD"/>
    <property type="match status" value="1"/>
</dbReference>
<feature type="binding site" evidence="10">
    <location>
        <position position="33"/>
    </location>
    <ligand>
        <name>Zn(2+)</name>
        <dbReference type="ChEBI" id="CHEBI:29105"/>
    </ligand>
</feature>
<dbReference type="EC" id="4.-.-.-" evidence="8"/>
<evidence type="ECO:0000256" key="1">
    <source>
        <dbReference type="ARBA" id="ARBA00005061"/>
    </source>
</evidence>
<comment type="cofactor">
    <cofactor evidence="8 10">
        <name>Zn(2+)</name>
        <dbReference type="ChEBI" id="CHEBI:29105"/>
    </cofactor>
    <text evidence="8 10">Binds 1 zinc ion per subunit.</text>
</comment>
<dbReference type="PANTHER" id="PTHR12589:SF7">
    <property type="entry name" value="6-PYRUVOYL TETRAHYDROBIOPTERIN SYNTHASE"/>
    <property type="match status" value="1"/>
</dbReference>
<keyword evidence="8" id="KW-0671">Queuosine biosynthesis</keyword>
<feature type="active site" description="Charge relay system" evidence="9">
    <location>
        <position position="71"/>
    </location>
</feature>
<feature type="active site" description="Charge relay system" evidence="9">
    <location>
        <position position="113"/>
    </location>
</feature>
<evidence type="ECO:0000256" key="7">
    <source>
        <dbReference type="ARBA" id="ARBA00048807"/>
    </source>
</evidence>
<keyword evidence="4 8" id="KW-0479">Metal-binding</keyword>
<evidence type="ECO:0000256" key="10">
    <source>
        <dbReference type="PIRSR" id="PIRSR006113-2"/>
    </source>
</evidence>
<evidence type="ECO:0000256" key="2">
    <source>
        <dbReference type="ARBA" id="ARBA00008900"/>
    </source>
</evidence>
<organism evidence="11 12">
    <name type="scientific">Koleobacter methoxysyntrophicus</name>
    <dbReference type="NCBI Taxonomy" id="2751313"/>
    <lineage>
        <taxon>Bacteria</taxon>
        <taxon>Bacillati</taxon>
        <taxon>Bacillota</taxon>
        <taxon>Clostridia</taxon>
        <taxon>Koleobacterales</taxon>
        <taxon>Koleobacteraceae</taxon>
        <taxon>Koleobacter</taxon>
    </lineage>
</organism>
<feature type="binding site" evidence="10">
    <location>
        <position position="31"/>
    </location>
    <ligand>
        <name>Zn(2+)</name>
        <dbReference type="ChEBI" id="CHEBI:29105"/>
    </ligand>
</feature>
<gene>
    <name evidence="11" type="primary">queD</name>
    <name evidence="11" type="ORF">H0A61_00843</name>
</gene>
<evidence type="ECO:0000256" key="5">
    <source>
        <dbReference type="ARBA" id="ARBA00022833"/>
    </source>
</evidence>
<feature type="binding site" evidence="10">
    <location>
        <position position="18"/>
    </location>
    <ligand>
        <name>Zn(2+)</name>
        <dbReference type="ChEBI" id="CHEBI:29105"/>
    </ligand>
</feature>
<reference evidence="11" key="1">
    <citation type="submission" date="2020-07" db="EMBL/GenBank/DDBJ databases">
        <title>Koleobacter methoxysyntrophicus gen. nov., sp. nov., a novel anaerobic bacterium isolated from deep subsurface oil field and proposal of Koleobacterales ord. nov. in the phylum Firmicutes.</title>
        <authorList>
            <person name="Sakamoto S."/>
            <person name="Tamaki H."/>
        </authorList>
    </citation>
    <scope>NUCLEOTIDE SEQUENCE</scope>
    <source>
        <strain evidence="11">NRmbB1</strain>
    </source>
</reference>
<evidence type="ECO:0000313" key="12">
    <source>
        <dbReference type="Proteomes" id="UP000662904"/>
    </source>
</evidence>
<comment type="pathway">
    <text evidence="1 8">Purine metabolism; 7-cyano-7-deazaguanine biosynthesis.</text>
</comment>
<comment type="similarity">
    <text evidence="2 8">Belongs to the PTPS family. QueD subfamily.</text>
</comment>
<dbReference type="EMBL" id="CP059066">
    <property type="protein sequence ID" value="QSQ08516.1"/>
    <property type="molecule type" value="Genomic_DNA"/>
</dbReference>
<evidence type="ECO:0000256" key="3">
    <source>
        <dbReference type="ARBA" id="ARBA00018141"/>
    </source>
</evidence>
<sequence>MKEPLIEVTKIFTFDSAHNLTEYKGKCERLHGHTYKLEVTVRGTPDKEGMVIDFGDLKQLVTEKVIKKLDHHYLNEVLGFNTTCENMITWMWDVLSPHLDTKRYRLKSITLWETPTSFARISRE</sequence>
<evidence type="ECO:0000256" key="6">
    <source>
        <dbReference type="ARBA" id="ARBA00023239"/>
    </source>
</evidence>
<dbReference type="UniPathway" id="UPA00391"/>
<dbReference type="PIRSF" id="PIRSF006113">
    <property type="entry name" value="PTP_synth"/>
    <property type="match status" value="1"/>
</dbReference>
<keyword evidence="6 8" id="KW-0456">Lyase</keyword>
<evidence type="ECO:0000313" key="11">
    <source>
        <dbReference type="EMBL" id="QSQ08516.1"/>
    </source>
</evidence>
<dbReference type="GO" id="GO:0046872">
    <property type="term" value="F:metal ion binding"/>
    <property type="evidence" value="ECO:0007669"/>
    <property type="project" value="UniProtKB-KW"/>
</dbReference>
<protein>
    <recommendedName>
        <fullName evidence="3 8">6-carboxy-5,6,7,8-tetrahydropterin synthase</fullName>
        <ecNumber evidence="8">4.-.-.-</ecNumber>
    </recommendedName>
</protein>
<dbReference type="Proteomes" id="UP000662904">
    <property type="component" value="Chromosome"/>
</dbReference>
<dbReference type="NCBIfam" id="TIGR03367">
    <property type="entry name" value="queuosine_QueD"/>
    <property type="match status" value="1"/>
</dbReference>
<dbReference type="KEGG" id="kme:H0A61_00843"/>
<proteinExistence type="inferred from homology"/>
<keyword evidence="12" id="KW-1185">Reference proteome</keyword>